<dbReference type="PANTHER" id="PTHR12354">
    <property type="entry name" value="INTERFERON-RELATED DEVELOPMENTAL REGULATOR"/>
    <property type="match status" value="1"/>
</dbReference>
<proteinExistence type="inferred from homology"/>
<dbReference type="SUPFAM" id="SSF48371">
    <property type="entry name" value="ARM repeat"/>
    <property type="match status" value="1"/>
</dbReference>
<dbReference type="InterPro" id="IPR039777">
    <property type="entry name" value="IFRD"/>
</dbReference>
<feature type="region of interest" description="Disordered" evidence="2">
    <location>
        <begin position="43"/>
        <end position="74"/>
    </location>
</feature>
<accession>A0A1E3PZR3</accession>
<evidence type="ECO:0000256" key="2">
    <source>
        <dbReference type="SAM" id="MobiDB-lite"/>
    </source>
</evidence>
<feature type="compositionally biased region" description="Acidic residues" evidence="2">
    <location>
        <begin position="562"/>
        <end position="573"/>
    </location>
</feature>
<dbReference type="AlphaFoldDB" id="A0A1E3PZR3"/>
<feature type="compositionally biased region" description="Basic and acidic residues" evidence="2">
    <location>
        <begin position="607"/>
        <end position="616"/>
    </location>
</feature>
<feature type="compositionally biased region" description="Polar residues" evidence="2">
    <location>
        <begin position="58"/>
        <end position="70"/>
    </location>
</feature>
<feature type="region of interest" description="Disordered" evidence="2">
    <location>
        <begin position="544"/>
        <end position="616"/>
    </location>
</feature>
<feature type="domain" description="Interferon-related developmental regulator N-terminal" evidence="3">
    <location>
        <begin position="109"/>
        <end position="449"/>
    </location>
</feature>
<dbReference type="InterPro" id="IPR007701">
    <property type="entry name" value="Interferon-rel_develop_reg_N"/>
</dbReference>
<keyword evidence="5" id="KW-1185">Reference proteome</keyword>
<organism evidence="4 5">
    <name type="scientific">Lipomyces starkeyi NRRL Y-11557</name>
    <dbReference type="NCBI Taxonomy" id="675824"/>
    <lineage>
        <taxon>Eukaryota</taxon>
        <taxon>Fungi</taxon>
        <taxon>Dikarya</taxon>
        <taxon>Ascomycota</taxon>
        <taxon>Saccharomycotina</taxon>
        <taxon>Lipomycetes</taxon>
        <taxon>Lipomycetales</taxon>
        <taxon>Lipomycetaceae</taxon>
        <taxon>Lipomyces</taxon>
    </lineage>
</organism>
<gene>
    <name evidence="4" type="ORF">LIPSTDRAFT_162176</name>
</gene>
<evidence type="ECO:0000256" key="1">
    <source>
        <dbReference type="ARBA" id="ARBA00008828"/>
    </source>
</evidence>
<name>A0A1E3PZR3_LIPST</name>
<comment type="similarity">
    <text evidence="1">Belongs to the IFRD family.</text>
</comment>
<dbReference type="Gene3D" id="1.25.10.10">
    <property type="entry name" value="Leucine-rich Repeat Variant"/>
    <property type="match status" value="1"/>
</dbReference>
<evidence type="ECO:0000313" key="4">
    <source>
        <dbReference type="EMBL" id="ODQ70911.1"/>
    </source>
</evidence>
<dbReference type="Proteomes" id="UP000094385">
    <property type="component" value="Unassembled WGS sequence"/>
</dbReference>
<feature type="compositionally biased region" description="Basic and acidic residues" evidence="2">
    <location>
        <begin position="574"/>
        <end position="598"/>
    </location>
</feature>
<dbReference type="Pfam" id="PF05004">
    <property type="entry name" value="IFRD"/>
    <property type="match status" value="1"/>
</dbReference>
<sequence>MCHLHASGEEILPCAQVGDTFSKHYIWARILAHMSDLRRMAASRLAKSGSKKRSGSGYTTPTKGSRNSSRFNTDDEDNFDDDISMFSDDDWSVASSDTLDSYGTDTESSGRSASRSRKKDTDTGIDWREKLGELVDVISGERKNTSYSSREDALSRISKIMSMKYAWRIAENRHKDFEDGIIRSLKNGKSGKETILACRVLSLLVVTDPENEVWFTGTVSLLKNLIFSLDEAATKVACLYTLGSVVFFSTASGEVEAGDILDFLLDIIMSDGSSIQAADDEKVVTAAIQTFGFIASTLDDALEISQSAVPALVDQLESSQVSVRMASGQVIALLYERYAEDIGNYHLVDDSSEEGDIVDVPVESAGSLPSPSSSSEDDKIESDEEGAERTPLPARPQPKRTPSSLPKLYYDDDQLVNLLTQLSTSSSKRLAKSSRRAQRSIFRDILETVKTAIGHTDVEVESDTMGYERPSMDSSVLSLSSNVNSNIHLTLRFEQGLTLSIDSWAAYLRLAHVRRILSHGLPAHYSKNRIVRLSLDPLGSTTYERARGGLSAGQSALKSPEGEEPDEDDEEQDDPKMKEFIKSFKKETKKIRHDDIRKARNSSNKELFNRELDDWE</sequence>
<evidence type="ECO:0000259" key="3">
    <source>
        <dbReference type="Pfam" id="PF05004"/>
    </source>
</evidence>
<dbReference type="PANTHER" id="PTHR12354:SF1">
    <property type="entry name" value="INTERFERON-RELATED DEVELOPMENTAL REGULATOR 1"/>
    <property type="match status" value="1"/>
</dbReference>
<dbReference type="EMBL" id="KV454299">
    <property type="protein sequence ID" value="ODQ70911.1"/>
    <property type="molecule type" value="Genomic_DNA"/>
</dbReference>
<reference evidence="4 5" key="1">
    <citation type="journal article" date="2016" name="Proc. Natl. Acad. Sci. U.S.A.">
        <title>Comparative genomics of biotechnologically important yeasts.</title>
        <authorList>
            <person name="Riley R."/>
            <person name="Haridas S."/>
            <person name="Wolfe K.H."/>
            <person name="Lopes M.R."/>
            <person name="Hittinger C.T."/>
            <person name="Goeker M."/>
            <person name="Salamov A.A."/>
            <person name="Wisecaver J.H."/>
            <person name="Long T.M."/>
            <person name="Calvey C.H."/>
            <person name="Aerts A.L."/>
            <person name="Barry K.W."/>
            <person name="Choi C."/>
            <person name="Clum A."/>
            <person name="Coughlan A.Y."/>
            <person name="Deshpande S."/>
            <person name="Douglass A.P."/>
            <person name="Hanson S.J."/>
            <person name="Klenk H.-P."/>
            <person name="LaButti K.M."/>
            <person name="Lapidus A."/>
            <person name="Lindquist E.A."/>
            <person name="Lipzen A.M."/>
            <person name="Meier-Kolthoff J.P."/>
            <person name="Ohm R.A."/>
            <person name="Otillar R.P."/>
            <person name="Pangilinan J.L."/>
            <person name="Peng Y."/>
            <person name="Rokas A."/>
            <person name="Rosa C.A."/>
            <person name="Scheuner C."/>
            <person name="Sibirny A.A."/>
            <person name="Slot J.C."/>
            <person name="Stielow J.B."/>
            <person name="Sun H."/>
            <person name="Kurtzman C.P."/>
            <person name="Blackwell M."/>
            <person name="Grigoriev I.V."/>
            <person name="Jeffries T.W."/>
        </authorList>
    </citation>
    <scope>NUCLEOTIDE SEQUENCE [LARGE SCALE GENOMIC DNA]</scope>
    <source>
        <strain evidence="4 5">NRRL Y-11557</strain>
    </source>
</reference>
<feature type="region of interest" description="Disordered" evidence="2">
    <location>
        <begin position="362"/>
        <end position="407"/>
    </location>
</feature>
<feature type="region of interest" description="Disordered" evidence="2">
    <location>
        <begin position="100"/>
        <end position="122"/>
    </location>
</feature>
<dbReference type="OrthoDB" id="18978at2759"/>
<dbReference type="InterPro" id="IPR011989">
    <property type="entry name" value="ARM-like"/>
</dbReference>
<feature type="compositionally biased region" description="Low complexity" evidence="2">
    <location>
        <begin position="363"/>
        <end position="374"/>
    </location>
</feature>
<evidence type="ECO:0000313" key="5">
    <source>
        <dbReference type="Proteomes" id="UP000094385"/>
    </source>
</evidence>
<protein>
    <recommendedName>
        <fullName evidence="3">Interferon-related developmental regulator N-terminal domain-containing protein</fullName>
    </recommendedName>
</protein>
<dbReference type="STRING" id="675824.A0A1E3PZR3"/>
<dbReference type="InterPro" id="IPR016024">
    <property type="entry name" value="ARM-type_fold"/>
</dbReference>